<keyword evidence="3" id="KW-1185">Reference proteome</keyword>
<dbReference type="RefSeq" id="WP_114660432.1">
    <property type="nucleotide sequence ID" value="NZ_CP031194.1"/>
</dbReference>
<feature type="region of interest" description="Disordered" evidence="1">
    <location>
        <begin position="83"/>
        <end position="102"/>
    </location>
</feature>
<evidence type="ECO:0000313" key="3">
    <source>
        <dbReference type="Proteomes" id="UP000253868"/>
    </source>
</evidence>
<dbReference type="OrthoDB" id="4265603at2"/>
<dbReference type="Proteomes" id="UP000253868">
    <property type="component" value="Chromosome"/>
</dbReference>
<reference evidence="3" key="1">
    <citation type="submission" date="2018-07" db="EMBL/GenBank/DDBJ databases">
        <authorList>
            <person name="Zhao J."/>
        </authorList>
    </citation>
    <scope>NUCLEOTIDE SEQUENCE [LARGE SCALE GENOMIC DNA]</scope>
    <source>
        <strain evidence="3">GSSD-12</strain>
    </source>
</reference>
<dbReference type="EMBL" id="CP031194">
    <property type="protein sequence ID" value="AXG79099.1"/>
    <property type="molecule type" value="Genomic_DNA"/>
</dbReference>
<evidence type="ECO:0000256" key="1">
    <source>
        <dbReference type="SAM" id="MobiDB-lite"/>
    </source>
</evidence>
<proteinExistence type="predicted"/>
<dbReference type="AlphaFoldDB" id="A0A345HQX5"/>
<accession>A0A345HQX5</accession>
<organism evidence="2 3">
    <name type="scientific">Streptomyces paludis</name>
    <dbReference type="NCBI Taxonomy" id="2282738"/>
    <lineage>
        <taxon>Bacteria</taxon>
        <taxon>Bacillati</taxon>
        <taxon>Actinomycetota</taxon>
        <taxon>Actinomycetes</taxon>
        <taxon>Kitasatosporales</taxon>
        <taxon>Streptomycetaceae</taxon>
        <taxon>Streptomyces</taxon>
    </lineage>
</organism>
<evidence type="ECO:0000313" key="2">
    <source>
        <dbReference type="EMBL" id="AXG79099.1"/>
    </source>
</evidence>
<gene>
    <name evidence="2" type="ORF">DVK44_17000</name>
</gene>
<name>A0A345HQX5_9ACTN</name>
<dbReference type="KEGG" id="spad:DVK44_17000"/>
<protein>
    <submittedName>
        <fullName evidence="2">Uncharacterized protein</fullName>
    </submittedName>
</protein>
<sequence length="102" mass="11212">MAWICPGCNRPDAIAHIENEDGLHPFPCHFCNYSVLDSGGRSAVWASYACDLKECAGVIRDLYHYSPRAGLTEVVRLPCNECGSGKPRQGVRHVPNPGRRTS</sequence>